<dbReference type="InterPro" id="IPR055286">
    <property type="entry name" value="RXYLT1-like"/>
</dbReference>
<feature type="transmembrane region" description="Helical" evidence="2">
    <location>
        <begin position="299"/>
        <end position="317"/>
    </location>
</feature>
<keyword evidence="6" id="KW-1185">Reference proteome</keyword>
<proteinExistence type="predicted"/>
<dbReference type="PANTHER" id="PTHR15576">
    <property type="entry name" value="RIBITOL-5-PHOSPHATE XYLOSYLTRANSFERASE 1"/>
    <property type="match status" value="1"/>
</dbReference>
<dbReference type="Pfam" id="PF24785">
    <property type="entry name" value="RXYLT1_C"/>
    <property type="match status" value="1"/>
</dbReference>
<gene>
    <name evidence="5" type="ORF">RIMI_LOCUS2440617</name>
</gene>
<evidence type="ECO:0008006" key="7">
    <source>
        <dbReference type="Google" id="ProtNLM"/>
    </source>
</evidence>
<keyword evidence="2" id="KW-0472">Membrane</keyword>
<evidence type="ECO:0000256" key="2">
    <source>
        <dbReference type="SAM" id="Phobius"/>
    </source>
</evidence>
<dbReference type="CDD" id="cd21099">
    <property type="entry name" value="RXYLT1-like"/>
    <property type="match status" value="1"/>
</dbReference>
<feature type="region of interest" description="Disordered" evidence="1">
    <location>
        <begin position="13"/>
        <end position="33"/>
    </location>
</feature>
<dbReference type="Proteomes" id="UP001176940">
    <property type="component" value="Unassembled WGS sequence"/>
</dbReference>
<organism evidence="5 6">
    <name type="scientific">Ranitomeya imitator</name>
    <name type="common">mimic poison frog</name>
    <dbReference type="NCBI Taxonomy" id="111125"/>
    <lineage>
        <taxon>Eukaryota</taxon>
        <taxon>Metazoa</taxon>
        <taxon>Chordata</taxon>
        <taxon>Craniata</taxon>
        <taxon>Vertebrata</taxon>
        <taxon>Euteleostomi</taxon>
        <taxon>Amphibia</taxon>
        <taxon>Batrachia</taxon>
        <taxon>Anura</taxon>
        <taxon>Neobatrachia</taxon>
        <taxon>Hyloidea</taxon>
        <taxon>Dendrobatidae</taxon>
        <taxon>Dendrobatinae</taxon>
        <taxon>Ranitomeya</taxon>
    </lineage>
</organism>
<evidence type="ECO:0000256" key="1">
    <source>
        <dbReference type="SAM" id="MobiDB-lite"/>
    </source>
</evidence>
<reference evidence="5" key="1">
    <citation type="submission" date="2023-07" db="EMBL/GenBank/DDBJ databases">
        <authorList>
            <person name="Stuckert A."/>
        </authorList>
    </citation>
    <scope>NUCLEOTIDE SEQUENCE</scope>
</reference>
<comment type="caution">
    <text evidence="5">The sequence shown here is derived from an EMBL/GenBank/DDBJ whole genome shotgun (WGS) entry which is preliminary data.</text>
</comment>
<dbReference type="InterPro" id="IPR057539">
    <property type="entry name" value="RXYLT1_N"/>
</dbReference>
<dbReference type="PANTHER" id="PTHR15576:SF1">
    <property type="entry name" value="RIBITOL-5-PHOSPHATE XYLOSYLTRANSFERASE 1"/>
    <property type="match status" value="1"/>
</dbReference>
<keyword evidence="2" id="KW-0812">Transmembrane</keyword>
<dbReference type="InterPro" id="IPR057538">
    <property type="entry name" value="RXYLT1_C"/>
</dbReference>
<evidence type="ECO:0000313" key="6">
    <source>
        <dbReference type="Proteomes" id="UP001176940"/>
    </source>
</evidence>
<accession>A0ABN9KYI4</accession>
<dbReference type="Pfam" id="PF24786">
    <property type="entry name" value="RXYLT1_N"/>
    <property type="match status" value="1"/>
</dbReference>
<feature type="domain" description="RXYLT1 C-terminal" evidence="3">
    <location>
        <begin position="539"/>
        <end position="728"/>
    </location>
</feature>
<dbReference type="EMBL" id="CAUEEQ010003403">
    <property type="protein sequence ID" value="CAJ0925189.1"/>
    <property type="molecule type" value="Genomic_DNA"/>
</dbReference>
<evidence type="ECO:0000259" key="4">
    <source>
        <dbReference type="Pfam" id="PF24786"/>
    </source>
</evidence>
<protein>
    <recommendedName>
        <fullName evidence="7">Transmembrane protein 5</fullName>
    </recommendedName>
</protein>
<sequence length="732" mass="83767">MEERRFLAKISSLDSSDKPGLGTGGNFQRLSRPWKANSSSISLPLPDDAPNSGDRFRLQQKRYLASQKLGHRTMGRYVSRTVTPPADQVFTTAAIFLKPPVAHNFRKMATRKPYTPAQGKIAPCAGMYYGGQRMNFNPILQPACSQRDIVPVYQIKGISKLFKLCLPKVQCFCDSLTSPPSERQFNALLMSVVSLLANVCFPGLTTKNKHHDNKRQCTHIWYRRIRNDPTYKTVPLVNPFSKHHYTEKQRTRSANRKSGPLSVIVPVPTNQGAGRGGVTASTGAGYGGDSSMRFTRKKLCCYVLVFLYCAFSFYAAYNVFFRPPQVSRVHRVVSKKEAGSRGSLYFGNEQWNPWEEDEKGHKGSQLQKVENNWKDLFNQNSHQEHTELQVQIWGKAAIGHYLWQHILEGPLEPVDYTAHWREGKLKTGRTDISFITGPAVVPGYFSVEAQNVVLILNGREQAKISFATQWLHYTQTLVENHKLRHVAVVLLGSEKCNNDWILPYLKKNRGFVEALYLVYDSTWINEEDVYQWPLGVATYRNFPVIDPSWSLVHDSRPYLCNFLGTVYGNSSREILLEVIRKEGLDQFCWISSRNEWQPQETNESYKSYHDALLQSDLTLSPVGVNTECYRIYEACSYGSVPVVEDVMTRGDCGNSSAHSNAPLQILKSYGAPFIFIKSWKELPAVLNQEKIMSLQEKIQRRKKILEWYRQFKLKLKHKFIETLEKTFLRKEK</sequence>
<evidence type="ECO:0000313" key="5">
    <source>
        <dbReference type="EMBL" id="CAJ0925189.1"/>
    </source>
</evidence>
<name>A0ABN9KYI4_9NEOB</name>
<evidence type="ECO:0000259" key="3">
    <source>
        <dbReference type="Pfam" id="PF24785"/>
    </source>
</evidence>
<feature type="domain" description="RXYLT1 N-terminal" evidence="4">
    <location>
        <begin position="390"/>
        <end position="533"/>
    </location>
</feature>
<keyword evidence="2" id="KW-1133">Transmembrane helix</keyword>